<dbReference type="AlphaFoldDB" id="A0A102LQM5"/>
<name>A0A102LQM5_9BURK</name>
<evidence type="ECO:0000256" key="1">
    <source>
        <dbReference type="SAM" id="MobiDB-lite"/>
    </source>
</evidence>
<accession>A0A102LQM5</accession>
<evidence type="ECO:0008006" key="4">
    <source>
        <dbReference type="Google" id="ProtNLM"/>
    </source>
</evidence>
<evidence type="ECO:0000313" key="3">
    <source>
        <dbReference type="Proteomes" id="UP000065521"/>
    </source>
</evidence>
<comment type="caution">
    <text evidence="2">The sequence shown here is derived from an EMBL/GenBank/DDBJ whole genome shotgun (WGS) entry which is preliminary data.</text>
</comment>
<dbReference type="Proteomes" id="UP000065521">
    <property type="component" value="Unassembled WGS sequence"/>
</dbReference>
<organism evidence="2 3">
    <name type="scientific">Burkholderia ubonensis</name>
    <dbReference type="NCBI Taxonomy" id="101571"/>
    <lineage>
        <taxon>Bacteria</taxon>
        <taxon>Pseudomonadati</taxon>
        <taxon>Pseudomonadota</taxon>
        <taxon>Betaproteobacteria</taxon>
        <taxon>Burkholderiales</taxon>
        <taxon>Burkholderiaceae</taxon>
        <taxon>Burkholderia</taxon>
        <taxon>Burkholderia cepacia complex</taxon>
    </lineage>
</organism>
<evidence type="ECO:0000313" key="2">
    <source>
        <dbReference type="EMBL" id="KUZ80973.1"/>
    </source>
</evidence>
<gene>
    <name evidence="2" type="ORF">WI38_32885</name>
</gene>
<feature type="region of interest" description="Disordered" evidence="1">
    <location>
        <begin position="120"/>
        <end position="156"/>
    </location>
</feature>
<dbReference type="EMBL" id="LOTN01000075">
    <property type="protein sequence ID" value="KUZ80973.1"/>
    <property type="molecule type" value="Genomic_DNA"/>
</dbReference>
<sequence>MSGSNFPGLDRLIEMLERTTKREVVVGYPAATGAEQHPGSGITNAQLAARLSFGDPEKGLEARPFIPQGIENGQKQIRDVLAHGLRRAARGDVSVDSAYEAAGLAAVAAVQREVRKGNFAPNKPETIARKGSSRPLIDEGNLIQSTTSEVRDARSQ</sequence>
<proteinExistence type="predicted"/>
<protein>
    <recommendedName>
        <fullName evidence="4">Bacteriophage protein</fullName>
    </recommendedName>
</protein>
<reference evidence="2 3" key="1">
    <citation type="submission" date="2015-11" db="EMBL/GenBank/DDBJ databases">
        <title>Expanding the genomic diversity of Burkholderia species for the development of highly accurate diagnostics.</title>
        <authorList>
            <person name="Sahl J."/>
            <person name="Keim P."/>
            <person name="Wagner D."/>
        </authorList>
    </citation>
    <scope>NUCLEOTIDE SEQUENCE [LARGE SCALE GENOMIC DNA]</scope>
    <source>
        <strain evidence="2 3">RF32-BP4</strain>
    </source>
</reference>
<dbReference type="RefSeq" id="WP_059638173.1">
    <property type="nucleotide sequence ID" value="NZ_LOTK01000042.1"/>
</dbReference>